<gene>
    <name evidence="9" type="ordered locus">Lbys_1735</name>
</gene>
<feature type="transmembrane region" description="Helical" evidence="8">
    <location>
        <begin position="36"/>
        <end position="55"/>
    </location>
</feature>
<keyword evidence="7 8" id="KW-0472">Membrane</keyword>
<evidence type="ECO:0000256" key="2">
    <source>
        <dbReference type="ARBA" id="ARBA00009773"/>
    </source>
</evidence>
<evidence type="ECO:0000256" key="5">
    <source>
        <dbReference type="ARBA" id="ARBA00022692"/>
    </source>
</evidence>
<keyword evidence="5 8" id="KW-0812">Transmembrane</keyword>
<dbReference type="GO" id="GO:0005886">
    <property type="term" value="C:plasma membrane"/>
    <property type="evidence" value="ECO:0007669"/>
    <property type="project" value="UniProtKB-SubCell"/>
</dbReference>
<keyword evidence="3" id="KW-0813">Transport</keyword>
<reference key="1">
    <citation type="submission" date="2010-11" db="EMBL/GenBank/DDBJ databases">
        <title>The complete genome of Leadbetterella byssophila DSM 17132.</title>
        <authorList>
            <consortium name="US DOE Joint Genome Institute (JGI-PGF)"/>
            <person name="Lucas S."/>
            <person name="Copeland A."/>
            <person name="Lapidus A."/>
            <person name="Glavina del Rio T."/>
            <person name="Dalin E."/>
            <person name="Tice H."/>
            <person name="Bruce D."/>
            <person name="Goodwin L."/>
            <person name="Pitluck S."/>
            <person name="Kyrpides N."/>
            <person name="Mavromatis K."/>
            <person name="Ivanova N."/>
            <person name="Teshima H."/>
            <person name="Brettin T."/>
            <person name="Detter J.C."/>
            <person name="Han C."/>
            <person name="Tapia R."/>
            <person name="Land M."/>
            <person name="Hauser L."/>
            <person name="Markowitz V."/>
            <person name="Cheng J.-F."/>
            <person name="Hugenholtz P."/>
            <person name="Woyke T."/>
            <person name="Wu D."/>
            <person name="Tindall B."/>
            <person name="Pomrenke H.G."/>
            <person name="Brambilla E."/>
            <person name="Klenk H.-P."/>
            <person name="Eisen J.A."/>
        </authorList>
    </citation>
    <scope>NUCLEOTIDE SEQUENCE [LARGE SCALE GENOMIC DNA]</scope>
    <source>
        <strain>DSM 17132</strain>
    </source>
</reference>
<evidence type="ECO:0000256" key="6">
    <source>
        <dbReference type="ARBA" id="ARBA00022989"/>
    </source>
</evidence>
<feature type="transmembrane region" description="Helical" evidence="8">
    <location>
        <begin position="62"/>
        <end position="84"/>
    </location>
</feature>
<dbReference type="OrthoDB" id="9793390at2"/>
<feature type="transmembrane region" description="Helical" evidence="8">
    <location>
        <begin position="12"/>
        <end position="30"/>
    </location>
</feature>
<sequence>MNTFKKLSAPRSLGSTLLSIVIIVFIAYILEDVVVPFLFAALLSFLLVPITQYLENHRIPRVIAILISIVLIIAIIGGVMYAAYTQVIKLQDLFPQIEKRFNEWISALASLLSNFDIDKQQLIAEGQKHISDAVKSGSQFLGATIGGTSNFLMSIALLPLYIFLMLMYRDFLKTFVFKWLKDTSKHKIVTTINKVKSVVRGYITGLVLVILIIGTLNSTALYFIGIDHALFFGFFAAFLAIIPYIGVALGSALPILVALITQDSYLAAVMVAASFAVIQFLEGNFITPYVVGNQVSINALIAITALLLFGKLWGIGGMILALPMTAILKVIFDANPRTEAWGFLLGDAENEDVKHVTKYFRFKEFFETVKKRI</sequence>
<accession>E4RQ67</accession>
<evidence type="ECO:0000313" key="9">
    <source>
        <dbReference type="EMBL" id="ADQ17442.1"/>
    </source>
</evidence>
<evidence type="ECO:0000256" key="8">
    <source>
        <dbReference type="SAM" id="Phobius"/>
    </source>
</evidence>
<dbReference type="Proteomes" id="UP000007435">
    <property type="component" value="Chromosome"/>
</dbReference>
<name>E4RQ67_LEAB4</name>
<evidence type="ECO:0000256" key="3">
    <source>
        <dbReference type="ARBA" id="ARBA00022448"/>
    </source>
</evidence>
<evidence type="ECO:0000256" key="7">
    <source>
        <dbReference type="ARBA" id="ARBA00023136"/>
    </source>
</evidence>
<feature type="transmembrane region" description="Helical" evidence="8">
    <location>
        <begin position="230"/>
        <end position="257"/>
    </location>
</feature>
<protein>
    <recommendedName>
        <fullName evidence="11">AI-2E family transporter</fullName>
    </recommendedName>
</protein>
<dbReference type="PANTHER" id="PTHR21716:SF53">
    <property type="entry name" value="PERMEASE PERM-RELATED"/>
    <property type="match status" value="1"/>
</dbReference>
<dbReference type="Pfam" id="PF01594">
    <property type="entry name" value="AI-2E_transport"/>
    <property type="match status" value="1"/>
</dbReference>
<feature type="transmembrane region" description="Helical" evidence="8">
    <location>
        <begin position="264"/>
        <end position="281"/>
    </location>
</feature>
<dbReference type="eggNOG" id="COG0628">
    <property type="taxonomic scope" value="Bacteria"/>
</dbReference>
<proteinExistence type="inferred from homology"/>
<dbReference type="GO" id="GO:0055085">
    <property type="term" value="P:transmembrane transport"/>
    <property type="evidence" value="ECO:0007669"/>
    <property type="project" value="TreeGrafter"/>
</dbReference>
<dbReference type="PANTHER" id="PTHR21716">
    <property type="entry name" value="TRANSMEMBRANE PROTEIN"/>
    <property type="match status" value="1"/>
</dbReference>
<keyword evidence="4" id="KW-1003">Cell membrane</keyword>
<dbReference type="KEGG" id="lby:Lbys_1735"/>
<feature type="transmembrane region" description="Helical" evidence="8">
    <location>
        <begin position="151"/>
        <end position="168"/>
    </location>
</feature>
<comment type="subcellular location">
    <subcellularLocation>
        <location evidence="1">Cell membrane</location>
        <topology evidence="1">Multi-pass membrane protein</topology>
    </subcellularLocation>
</comment>
<evidence type="ECO:0008006" key="11">
    <source>
        <dbReference type="Google" id="ProtNLM"/>
    </source>
</evidence>
<dbReference type="HOGENOM" id="CLU_031275_0_2_10"/>
<evidence type="ECO:0000256" key="4">
    <source>
        <dbReference type="ARBA" id="ARBA00022475"/>
    </source>
</evidence>
<evidence type="ECO:0000313" key="10">
    <source>
        <dbReference type="Proteomes" id="UP000007435"/>
    </source>
</evidence>
<keyword evidence="10" id="KW-1185">Reference proteome</keyword>
<dbReference type="RefSeq" id="WP_013408491.1">
    <property type="nucleotide sequence ID" value="NC_014655.1"/>
</dbReference>
<organism evidence="9 10">
    <name type="scientific">Leadbetterella byssophila (strain DSM 17132 / JCM 16389 / KACC 11308 / NBRC 106382 / 4M15)</name>
    <dbReference type="NCBI Taxonomy" id="649349"/>
    <lineage>
        <taxon>Bacteria</taxon>
        <taxon>Pseudomonadati</taxon>
        <taxon>Bacteroidota</taxon>
        <taxon>Cytophagia</taxon>
        <taxon>Cytophagales</taxon>
        <taxon>Leadbetterellaceae</taxon>
        <taxon>Leadbetterella</taxon>
    </lineage>
</organism>
<feature type="transmembrane region" description="Helical" evidence="8">
    <location>
        <begin position="202"/>
        <end position="224"/>
    </location>
</feature>
<comment type="similarity">
    <text evidence="2">Belongs to the autoinducer-2 exporter (AI-2E) (TC 2.A.86) family.</text>
</comment>
<dbReference type="STRING" id="649349.Lbys_1735"/>
<reference evidence="9 10" key="2">
    <citation type="journal article" date="2011" name="Stand. Genomic Sci.">
        <title>Complete genome sequence of Leadbetterella byssophila type strain (4M15).</title>
        <authorList>
            <person name="Abt B."/>
            <person name="Teshima H."/>
            <person name="Lucas S."/>
            <person name="Lapidus A."/>
            <person name="Del Rio T.G."/>
            <person name="Nolan M."/>
            <person name="Tice H."/>
            <person name="Cheng J.F."/>
            <person name="Pitluck S."/>
            <person name="Liolios K."/>
            <person name="Pagani I."/>
            <person name="Ivanova N."/>
            <person name="Mavromatis K."/>
            <person name="Pati A."/>
            <person name="Tapia R."/>
            <person name="Han C."/>
            <person name="Goodwin L."/>
            <person name="Chen A."/>
            <person name="Palaniappan K."/>
            <person name="Land M."/>
            <person name="Hauser L."/>
            <person name="Chang Y.J."/>
            <person name="Jeffries C.D."/>
            <person name="Rohde M."/>
            <person name="Goker M."/>
            <person name="Tindall B.J."/>
            <person name="Detter J.C."/>
            <person name="Woyke T."/>
            <person name="Bristow J."/>
            <person name="Eisen J.A."/>
            <person name="Markowitz V."/>
            <person name="Hugenholtz P."/>
            <person name="Klenk H.P."/>
            <person name="Kyrpides N.C."/>
        </authorList>
    </citation>
    <scope>NUCLEOTIDE SEQUENCE [LARGE SCALE GENOMIC DNA]</scope>
    <source>
        <strain evidence="10">DSM 17132 / JCM 16389 / KACC 11308 / NBRC 106382 / 4M15</strain>
    </source>
</reference>
<dbReference type="AlphaFoldDB" id="E4RQ67"/>
<evidence type="ECO:0000256" key="1">
    <source>
        <dbReference type="ARBA" id="ARBA00004651"/>
    </source>
</evidence>
<keyword evidence="6 8" id="KW-1133">Transmembrane helix</keyword>
<dbReference type="EMBL" id="CP002305">
    <property type="protein sequence ID" value="ADQ17442.1"/>
    <property type="molecule type" value="Genomic_DNA"/>
</dbReference>
<feature type="transmembrane region" description="Helical" evidence="8">
    <location>
        <begin position="301"/>
        <end position="322"/>
    </location>
</feature>
<dbReference type="InterPro" id="IPR002549">
    <property type="entry name" value="AI-2E-like"/>
</dbReference>